<dbReference type="InterPro" id="IPR001466">
    <property type="entry name" value="Beta-lactam-related"/>
</dbReference>
<feature type="domain" description="Beta-lactamase-related" evidence="1">
    <location>
        <begin position="53"/>
        <end position="328"/>
    </location>
</feature>
<sequence>MTASEMSAKTKNLRSMLRPYTSPQHAVVGFQLSNDEETFISTGTTVCDARCEDWLFEIASITKVLTAILLCVLIEEGKIDPKAPLRAMSEVLKDVPDWVTPESLTSHTSGLPNYYLPLWKAVFQQQPDGPYVTFSRSDLLAWLHNWRSKAFSPPHRHAYSNLGVGLLGEAMAIMEDKPFVELLADKVTGPIGLLDTTDQFHSRQQHRFAQPKSPKGRPVPPWTFQSLAAAGCLRSSARDLTRFATEVLRALNSPETVLDRAICRSAAPILGLGPKGALAPTAQCSGWLLVTVGNKPPSFLFHNGGTAGSACALHICPERNAAIGILSNNGIAGNLWSSTKLNWSNPMQNAANAFAKI</sequence>
<dbReference type="Gene3D" id="3.40.710.10">
    <property type="entry name" value="DD-peptidase/beta-lactamase superfamily"/>
    <property type="match status" value="1"/>
</dbReference>
<evidence type="ECO:0000259" key="1">
    <source>
        <dbReference type="Pfam" id="PF00144"/>
    </source>
</evidence>
<dbReference type="PANTHER" id="PTHR46825:SF8">
    <property type="entry name" value="BETA-LACTAMASE-RELATED"/>
    <property type="match status" value="1"/>
</dbReference>
<comment type="caution">
    <text evidence="2">The sequence shown here is derived from an EMBL/GenBank/DDBJ whole genome shotgun (WGS) entry which is preliminary data.</text>
</comment>
<reference evidence="2 3" key="1">
    <citation type="journal article" date="2021" name="Arch. Microbiol.">
        <title>Harenicola maris gen. nov., sp. nov. isolated from the Sea of Japan shallow sediments.</title>
        <authorList>
            <person name="Romanenko L.A."/>
            <person name="Kurilenko V.V."/>
            <person name="Chernysheva N.Y."/>
            <person name="Tekutyeva L.A."/>
            <person name="Velansky P.V."/>
            <person name="Svetashev V.I."/>
            <person name="Isaeva M.P."/>
        </authorList>
    </citation>
    <scope>NUCLEOTIDE SEQUENCE [LARGE SCALE GENOMIC DNA]</scope>
    <source>
        <strain evidence="2 3">KMM 3653</strain>
    </source>
</reference>
<accession>A0AAP2CS41</accession>
<dbReference type="InterPro" id="IPR050491">
    <property type="entry name" value="AmpC-like"/>
</dbReference>
<protein>
    <submittedName>
        <fullName evidence="2">Beta-lactamase family protein</fullName>
    </submittedName>
</protein>
<dbReference type="Proteomes" id="UP001315686">
    <property type="component" value="Unassembled WGS sequence"/>
</dbReference>
<dbReference type="EMBL" id="JADQAZ010000003">
    <property type="protein sequence ID" value="MBT0958980.1"/>
    <property type="molecule type" value="Genomic_DNA"/>
</dbReference>
<proteinExistence type="predicted"/>
<evidence type="ECO:0000313" key="3">
    <source>
        <dbReference type="Proteomes" id="UP001315686"/>
    </source>
</evidence>
<evidence type="ECO:0000313" key="2">
    <source>
        <dbReference type="EMBL" id="MBT0958980.1"/>
    </source>
</evidence>
<organism evidence="2 3">
    <name type="scientific">Harenicola maris</name>
    <dbReference type="NCBI Taxonomy" id="2841044"/>
    <lineage>
        <taxon>Bacteria</taxon>
        <taxon>Pseudomonadati</taxon>
        <taxon>Pseudomonadota</taxon>
        <taxon>Alphaproteobacteria</taxon>
        <taxon>Rhodobacterales</taxon>
        <taxon>Paracoccaceae</taxon>
        <taxon>Harenicola</taxon>
    </lineage>
</organism>
<keyword evidence="3" id="KW-1185">Reference proteome</keyword>
<dbReference type="InterPro" id="IPR012338">
    <property type="entry name" value="Beta-lactam/transpept-like"/>
</dbReference>
<dbReference type="SUPFAM" id="SSF56601">
    <property type="entry name" value="beta-lactamase/transpeptidase-like"/>
    <property type="match status" value="1"/>
</dbReference>
<dbReference type="AlphaFoldDB" id="A0AAP2CS41"/>
<gene>
    <name evidence="2" type="ORF">IV417_16455</name>
</gene>
<dbReference type="PANTHER" id="PTHR46825">
    <property type="entry name" value="D-ALANYL-D-ALANINE-CARBOXYPEPTIDASE/ENDOPEPTIDASE AMPH"/>
    <property type="match status" value="1"/>
</dbReference>
<dbReference type="RefSeq" id="WP_327795193.1">
    <property type="nucleotide sequence ID" value="NZ_JADQAZ010000003.1"/>
</dbReference>
<name>A0AAP2CS41_9RHOB</name>
<dbReference type="Pfam" id="PF00144">
    <property type="entry name" value="Beta-lactamase"/>
    <property type="match status" value="1"/>
</dbReference>